<dbReference type="AlphaFoldDB" id="A0A4R6RNA7"/>
<dbReference type="Proteomes" id="UP000294593">
    <property type="component" value="Unassembled WGS sequence"/>
</dbReference>
<organism evidence="2 3">
    <name type="scientific">Aquabacterium commune</name>
    <dbReference type="NCBI Taxonomy" id="70586"/>
    <lineage>
        <taxon>Bacteria</taxon>
        <taxon>Pseudomonadati</taxon>
        <taxon>Pseudomonadota</taxon>
        <taxon>Betaproteobacteria</taxon>
        <taxon>Burkholderiales</taxon>
        <taxon>Aquabacterium</taxon>
    </lineage>
</organism>
<reference evidence="2 3" key="1">
    <citation type="submission" date="2019-03" db="EMBL/GenBank/DDBJ databases">
        <title>Genomic Encyclopedia of Type Strains, Phase IV (KMG-IV): sequencing the most valuable type-strain genomes for metagenomic binning, comparative biology and taxonomic classification.</title>
        <authorList>
            <person name="Goeker M."/>
        </authorList>
    </citation>
    <scope>NUCLEOTIDE SEQUENCE [LARGE SCALE GENOMIC DNA]</scope>
    <source>
        <strain evidence="2 3">DSM 11901</strain>
    </source>
</reference>
<dbReference type="PRINTS" id="PR00111">
    <property type="entry name" value="ABHYDROLASE"/>
</dbReference>
<feature type="domain" description="AB hydrolase-1" evidence="1">
    <location>
        <begin position="45"/>
        <end position="173"/>
    </location>
</feature>
<comment type="caution">
    <text evidence="2">The sequence shown here is derived from an EMBL/GenBank/DDBJ whole genome shotgun (WGS) entry which is preliminary data.</text>
</comment>
<evidence type="ECO:0000259" key="1">
    <source>
        <dbReference type="Pfam" id="PF00561"/>
    </source>
</evidence>
<dbReference type="RefSeq" id="WP_243738450.1">
    <property type="nucleotide sequence ID" value="NZ_SNXW01000001.1"/>
</dbReference>
<dbReference type="EMBL" id="SNXW01000001">
    <property type="protein sequence ID" value="TDP88090.1"/>
    <property type="molecule type" value="Genomic_DNA"/>
</dbReference>
<dbReference type="PANTHER" id="PTHR43798">
    <property type="entry name" value="MONOACYLGLYCEROL LIPASE"/>
    <property type="match status" value="1"/>
</dbReference>
<dbReference type="InterPro" id="IPR029058">
    <property type="entry name" value="AB_hydrolase_fold"/>
</dbReference>
<dbReference type="SUPFAM" id="SSF53474">
    <property type="entry name" value="alpha/beta-Hydrolases"/>
    <property type="match status" value="1"/>
</dbReference>
<proteinExistence type="predicted"/>
<gene>
    <name evidence="2" type="ORF">EV672_101228</name>
</gene>
<dbReference type="Pfam" id="PF00561">
    <property type="entry name" value="Abhydrolase_1"/>
    <property type="match status" value="1"/>
</dbReference>
<dbReference type="GO" id="GO:0003824">
    <property type="term" value="F:catalytic activity"/>
    <property type="evidence" value="ECO:0007669"/>
    <property type="project" value="InterPro"/>
</dbReference>
<name>A0A4R6RNA7_9BURK</name>
<keyword evidence="3" id="KW-1185">Reference proteome</keyword>
<dbReference type="PRINTS" id="PR00412">
    <property type="entry name" value="EPOXHYDRLASE"/>
</dbReference>
<dbReference type="Gene3D" id="3.40.50.1820">
    <property type="entry name" value="alpha/beta hydrolase"/>
    <property type="match status" value="1"/>
</dbReference>
<dbReference type="PANTHER" id="PTHR43798:SF33">
    <property type="entry name" value="HYDROLASE, PUTATIVE (AFU_ORTHOLOGUE AFUA_2G14860)-RELATED"/>
    <property type="match status" value="1"/>
</dbReference>
<dbReference type="InterPro" id="IPR000073">
    <property type="entry name" value="AB_hydrolase_1"/>
</dbReference>
<evidence type="ECO:0000313" key="2">
    <source>
        <dbReference type="EMBL" id="TDP88090.1"/>
    </source>
</evidence>
<protein>
    <submittedName>
        <fullName evidence="2">Pimeloyl-ACP methyl ester carboxylesterase</fullName>
    </submittedName>
</protein>
<dbReference type="InterPro" id="IPR000639">
    <property type="entry name" value="Epox_hydrolase-like"/>
</dbReference>
<sequence>MSQTASPAPMYAPVFPARSEHHSVRGLRYHFLVWGDLARATDAQPLLLMVHGWMDTAASFQFMVDALRAQPGWAERPIVALDWRGFGQTETPPATDSYFFADYLGDLDAILDQLSPGRPVDLLGHSMGGNVVMLYAGVRSERIRKLVNLEGFGMPATQPGDAPQRYIKWLDEIHKPVRLKDYDSLDAVAKRLQTTNPLLRAEFAQWLAQHWAREENGRWVINADPAHKRPQPFLYRVEEVNAFLSRIACPVLFVEGAQTLYFMFFDGKFSREEFLQRVALVPDFRLETIDQAAHMLHHDQPEALAAHLAGFLTT</sequence>
<dbReference type="GO" id="GO:0016020">
    <property type="term" value="C:membrane"/>
    <property type="evidence" value="ECO:0007669"/>
    <property type="project" value="TreeGrafter"/>
</dbReference>
<accession>A0A4R6RNA7</accession>
<evidence type="ECO:0000313" key="3">
    <source>
        <dbReference type="Proteomes" id="UP000294593"/>
    </source>
</evidence>
<dbReference type="InterPro" id="IPR050266">
    <property type="entry name" value="AB_hydrolase_sf"/>
</dbReference>